<keyword evidence="3" id="KW-0472">Membrane</keyword>
<sequence length="213" mass="23919">MRKQIDELTMKIGICVLERSDSGAQIIMKNGKTFSITLPESCLLERMATEQGKVISKHDLIVSAWGRPETIGSNSLPVAITNLRKILEFSNTKIVNVPRKGYKIEIPEDAVKEHDSPILTDSINIEKTDKIENIKPTFSYTLKIYASFISLLLIGYSLLYITFSWVHVDCIEIGKASVCSLRNENPDLTNIKASNGNFYYSHKSGLIEFSNDN</sequence>
<feature type="transmembrane region" description="Helical" evidence="3">
    <location>
        <begin position="144"/>
        <end position="166"/>
    </location>
</feature>
<keyword evidence="3" id="KW-1133">Transmembrane helix</keyword>
<feature type="DNA-binding region" description="OmpR/PhoB-type" evidence="2">
    <location>
        <begin position="7"/>
        <end position="106"/>
    </location>
</feature>
<protein>
    <recommendedName>
        <fullName evidence="4">OmpR/PhoB-type domain-containing protein</fullName>
    </recommendedName>
</protein>
<dbReference type="OrthoDB" id="5901560at2"/>
<evidence type="ECO:0000256" key="3">
    <source>
        <dbReference type="SAM" id="Phobius"/>
    </source>
</evidence>
<dbReference type="Proteomes" id="UP000219336">
    <property type="component" value="Unassembled WGS sequence"/>
</dbReference>
<evidence type="ECO:0000256" key="2">
    <source>
        <dbReference type="PROSITE-ProRule" id="PRU01091"/>
    </source>
</evidence>
<dbReference type="RefSeq" id="WP_096995230.1">
    <property type="nucleotide sequence ID" value="NZ_JBHSII010000001.1"/>
</dbReference>
<evidence type="ECO:0000313" key="6">
    <source>
        <dbReference type="Proteomes" id="UP000219336"/>
    </source>
</evidence>
<organism evidence="5 6">
    <name type="scientific">Vibrio thalassae</name>
    <dbReference type="NCBI Taxonomy" id="1243014"/>
    <lineage>
        <taxon>Bacteria</taxon>
        <taxon>Pseudomonadati</taxon>
        <taxon>Pseudomonadota</taxon>
        <taxon>Gammaproteobacteria</taxon>
        <taxon>Vibrionales</taxon>
        <taxon>Vibrionaceae</taxon>
        <taxon>Vibrio</taxon>
    </lineage>
</organism>
<feature type="domain" description="OmpR/PhoB-type" evidence="4">
    <location>
        <begin position="7"/>
        <end position="106"/>
    </location>
</feature>
<evidence type="ECO:0000313" key="5">
    <source>
        <dbReference type="EMBL" id="SNX50285.1"/>
    </source>
</evidence>
<reference evidence="6" key="1">
    <citation type="submission" date="2016-06" db="EMBL/GenBank/DDBJ databases">
        <authorList>
            <person name="Rodrigo-Torres L."/>
            <person name="Arahal R.D."/>
            <person name="Lucena T."/>
        </authorList>
    </citation>
    <scope>NUCLEOTIDE SEQUENCE [LARGE SCALE GENOMIC DNA]</scope>
    <source>
        <strain evidence="6">CECT8203</strain>
    </source>
</reference>
<dbReference type="InterPro" id="IPR016032">
    <property type="entry name" value="Sig_transdc_resp-reg_C-effctor"/>
</dbReference>
<dbReference type="EMBL" id="OANU01000116">
    <property type="protein sequence ID" value="SNX50285.1"/>
    <property type="molecule type" value="Genomic_DNA"/>
</dbReference>
<name>A0A240EQI5_9VIBR</name>
<keyword evidence="3" id="KW-0812">Transmembrane</keyword>
<dbReference type="Pfam" id="PF00486">
    <property type="entry name" value="Trans_reg_C"/>
    <property type="match status" value="1"/>
</dbReference>
<dbReference type="InterPro" id="IPR036388">
    <property type="entry name" value="WH-like_DNA-bd_sf"/>
</dbReference>
<dbReference type="GO" id="GO:0006355">
    <property type="term" value="P:regulation of DNA-templated transcription"/>
    <property type="evidence" value="ECO:0007669"/>
    <property type="project" value="InterPro"/>
</dbReference>
<keyword evidence="1 2" id="KW-0238">DNA-binding</keyword>
<keyword evidence="6" id="KW-1185">Reference proteome</keyword>
<dbReference type="AlphaFoldDB" id="A0A240EQI5"/>
<dbReference type="SUPFAM" id="SSF46894">
    <property type="entry name" value="C-terminal effector domain of the bipartite response regulators"/>
    <property type="match status" value="1"/>
</dbReference>
<dbReference type="InterPro" id="IPR001867">
    <property type="entry name" value="OmpR/PhoB-type_DNA-bd"/>
</dbReference>
<dbReference type="Gene3D" id="1.10.10.10">
    <property type="entry name" value="Winged helix-like DNA-binding domain superfamily/Winged helix DNA-binding domain"/>
    <property type="match status" value="1"/>
</dbReference>
<evidence type="ECO:0000256" key="1">
    <source>
        <dbReference type="ARBA" id="ARBA00023125"/>
    </source>
</evidence>
<dbReference type="GO" id="GO:0000160">
    <property type="term" value="P:phosphorelay signal transduction system"/>
    <property type="evidence" value="ECO:0007669"/>
    <property type="project" value="InterPro"/>
</dbReference>
<dbReference type="SMART" id="SM00862">
    <property type="entry name" value="Trans_reg_C"/>
    <property type="match status" value="1"/>
</dbReference>
<proteinExistence type="predicted"/>
<gene>
    <name evidence="5" type="ORF">VTH8203_03940</name>
</gene>
<accession>A0A240EQI5</accession>
<dbReference type="CDD" id="cd00383">
    <property type="entry name" value="trans_reg_C"/>
    <property type="match status" value="1"/>
</dbReference>
<dbReference type="GO" id="GO:0003677">
    <property type="term" value="F:DNA binding"/>
    <property type="evidence" value="ECO:0007669"/>
    <property type="project" value="UniProtKB-UniRule"/>
</dbReference>
<evidence type="ECO:0000259" key="4">
    <source>
        <dbReference type="PROSITE" id="PS51755"/>
    </source>
</evidence>
<dbReference type="PROSITE" id="PS51755">
    <property type="entry name" value="OMPR_PHOB"/>
    <property type="match status" value="1"/>
</dbReference>